<sequence length="184" mass="19946">MHISAWHGPPSDVLGHPVPIQQFVVRTDHVVVALQQLVAFPEGCAFSVQVAVRRGSLDASVWRELIESGTGGDPRDTSADTGPEFGVCFADGSKATTADRTVRSRVQPASLLIETDSQTSSNDQLYTSDRRLWLWPLPSSGPFEFVVEWQRMGIDATSTTLDGSAVVSAAEQAQPYWPATPSTY</sequence>
<organism evidence="1">
    <name type="scientific">Streptomyces sp. NBC_00003</name>
    <dbReference type="NCBI Taxonomy" id="2903608"/>
    <lineage>
        <taxon>Bacteria</taxon>
        <taxon>Bacillati</taxon>
        <taxon>Actinomycetota</taxon>
        <taxon>Actinomycetes</taxon>
        <taxon>Kitasatosporales</taxon>
        <taxon>Streptomycetaceae</taxon>
        <taxon>Streptomyces</taxon>
    </lineage>
</organism>
<dbReference type="EMBL" id="CP108318">
    <property type="protein sequence ID" value="WTW63393.1"/>
    <property type="molecule type" value="Genomic_DNA"/>
</dbReference>
<dbReference type="AlphaFoldDB" id="A0AAU2V7I9"/>
<protein>
    <submittedName>
        <fullName evidence="1">Uncharacterized protein</fullName>
    </submittedName>
</protein>
<reference evidence="1" key="1">
    <citation type="submission" date="2022-10" db="EMBL/GenBank/DDBJ databases">
        <title>The complete genomes of actinobacterial strains from the NBC collection.</title>
        <authorList>
            <person name="Joergensen T.S."/>
            <person name="Alvarez Arevalo M."/>
            <person name="Sterndorff E.B."/>
            <person name="Faurdal D."/>
            <person name="Vuksanovic O."/>
            <person name="Mourched A.-S."/>
            <person name="Charusanti P."/>
            <person name="Shaw S."/>
            <person name="Blin K."/>
            <person name="Weber T."/>
        </authorList>
    </citation>
    <scope>NUCLEOTIDE SEQUENCE</scope>
    <source>
        <strain evidence="1">NBC_00003</strain>
    </source>
</reference>
<name>A0AAU2V7I9_9ACTN</name>
<evidence type="ECO:0000313" key="1">
    <source>
        <dbReference type="EMBL" id="WTW63393.1"/>
    </source>
</evidence>
<proteinExistence type="predicted"/>
<gene>
    <name evidence="1" type="ORF">OG549_23605</name>
</gene>
<accession>A0AAU2V7I9</accession>